<evidence type="ECO:0000259" key="1">
    <source>
        <dbReference type="PROSITE" id="PS50105"/>
    </source>
</evidence>
<accession>A0AAD3DAM9</accession>
<dbReference type="Proteomes" id="UP001054902">
    <property type="component" value="Unassembled WGS sequence"/>
</dbReference>
<dbReference type="Pfam" id="PF07647">
    <property type="entry name" value="SAM_2"/>
    <property type="match status" value="1"/>
</dbReference>
<evidence type="ECO:0000313" key="2">
    <source>
        <dbReference type="EMBL" id="GFH60926.1"/>
    </source>
</evidence>
<organism evidence="2 3">
    <name type="scientific">Chaetoceros tenuissimus</name>
    <dbReference type="NCBI Taxonomy" id="426638"/>
    <lineage>
        <taxon>Eukaryota</taxon>
        <taxon>Sar</taxon>
        <taxon>Stramenopiles</taxon>
        <taxon>Ochrophyta</taxon>
        <taxon>Bacillariophyta</taxon>
        <taxon>Coscinodiscophyceae</taxon>
        <taxon>Chaetocerotophycidae</taxon>
        <taxon>Chaetocerotales</taxon>
        <taxon>Chaetocerotaceae</taxon>
        <taxon>Chaetoceros</taxon>
    </lineage>
</organism>
<evidence type="ECO:0000313" key="3">
    <source>
        <dbReference type="Proteomes" id="UP001054902"/>
    </source>
</evidence>
<dbReference type="SMART" id="SM00454">
    <property type="entry name" value="SAM"/>
    <property type="match status" value="1"/>
</dbReference>
<proteinExistence type="predicted"/>
<dbReference type="Gene3D" id="1.10.150.50">
    <property type="entry name" value="Transcription Factor, Ets-1"/>
    <property type="match status" value="1"/>
</dbReference>
<dbReference type="InterPro" id="IPR013761">
    <property type="entry name" value="SAM/pointed_sf"/>
</dbReference>
<dbReference type="AlphaFoldDB" id="A0AAD3DAM9"/>
<dbReference type="InterPro" id="IPR001660">
    <property type="entry name" value="SAM"/>
</dbReference>
<keyword evidence="3" id="KW-1185">Reference proteome</keyword>
<dbReference type="PROSITE" id="PS50105">
    <property type="entry name" value="SAM_DOMAIN"/>
    <property type="match status" value="1"/>
</dbReference>
<dbReference type="CDD" id="cd09487">
    <property type="entry name" value="SAM_superfamily"/>
    <property type="match status" value="1"/>
</dbReference>
<reference evidence="2 3" key="1">
    <citation type="journal article" date="2021" name="Sci. Rep.">
        <title>The genome of the diatom Chaetoceros tenuissimus carries an ancient integrated fragment of an extant virus.</title>
        <authorList>
            <person name="Hongo Y."/>
            <person name="Kimura K."/>
            <person name="Takaki Y."/>
            <person name="Yoshida Y."/>
            <person name="Baba S."/>
            <person name="Kobayashi G."/>
            <person name="Nagasaki K."/>
            <person name="Hano T."/>
            <person name="Tomaru Y."/>
        </authorList>
    </citation>
    <scope>NUCLEOTIDE SEQUENCE [LARGE SCALE GENOMIC DNA]</scope>
    <source>
        <strain evidence="2 3">NIES-3715</strain>
    </source>
</reference>
<gene>
    <name evidence="2" type="ORF">CTEN210_17402</name>
</gene>
<dbReference type="EMBL" id="BLLK01000069">
    <property type="protein sequence ID" value="GFH60926.1"/>
    <property type="molecule type" value="Genomic_DNA"/>
</dbReference>
<feature type="domain" description="SAM" evidence="1">
    <location>
        <begin position="28"/>
        <end position="91"/>
    </location>
</feature>
<protein>
    <recommendedName>
        <fullName evidence="1">SAM domain-containing protein</fullName>
    </recommendedName>
</protein>
<sequence length="233" mass="26090">MPPTSKVAPSTNYKQMDSVREVSDFEKWSSEDVADFFENKGLGEYRELLVHHRITGKVAPQLTDADLKDMGIKIVGDRCRFRHILKTFGRKARQVQRNKIVWSGEERVFFGCADWCVGSCGGLCPVDPSTYRLTNNHLKIRLVDPVRVGPVRLCCCAQFSVNNIDLSQVDDVDIEGIPAPFVQQCFCCADGKEIIEVSTAEGDVPVIVRMGEATAVADMIMNQVEESQMIERD</sequence>
<comment type="caution">
    <text evidence="2">The sequence shown here is derived from an EMBL/GenBank/DDBJ whole genome shotgun (WGS) entry which is preliminary data.</text>
</comment>
<dbReference type="SUPFAM" id="SSF47769">
    <property type="entry name" value="SAM/Pointed domain"/>
    <property type="match status" value="1"/>
</dbReference>
<name>A0AAD3DAM9_9STRA</name>